<dbReference type="InterPro" id="IPR003352">
    <property type="entry name" value="PTS_EIIC"/>
</dbReference>
<evidence type="ECO:0000256" key="7">
    <source>
        <dbReference type="ARBA" id="ARBA00022683"/>
    </source>
</evidence>
<dbReference type="RefSeq" id="WP_307224917.1">
    <property type="nucleotide sequence ID" value="NZ_CP116940.1"/>
</dbReference>
<feature type="transmembrane region" description="Helical" evidence="12">
    <location>
        <begin position="133"/>
        <end position="153"/>
    </location>
</feature>
<protein>
    <submittedName>
        <fullName evidence="15">PTS system fructose-specific IIC component</fullName>
    </submittedName>
</protein>
<feature type="domain" description="PTS EIIB type-2" evidence="13">
    <location>
        <begin position="1"/>
        <end position="97"/>
    </location>
</feature>
<dbReference type="NCBIfam" id="TIGR01427">
    <property type="entry name" value="PTS_IIC_fructo"/>
    <property type="match status" value="1"/>
</dbReference>
<accession>A0ABT9YAG5</accession>
<evidence type="ECO:0000256" key="6">
    <source>
        <dbReference type="ARBA" id="ARBA00022679"/>
    </source>
</evidence>
<reference evidence="15 16" key="1">
    <citation type="submission" date="2023-07" db="EMBL/GenBank/DDBJ databases">
        <title>Genomic Encyclopedia of Type Strains, Phase IV (KMG-IV): sequencing the most valuable type-strain genomes for metagenomic binning, comparative biology and taxonomic classification.</title>
        <authorList>
            <person name="Goeker M."/>
        </authorList>
    </citation>
    <scope>NUCLEOTIDE SEQUENCE [LARGE SCALE GENOMIC DNA]</scope>
    <source>
        <strain evidence="15 16">DSM 16980</strain>
    </source>
</reference>
<evidence type="ECO:0000256" key="11">
    <source>
        <dbReference type="ARBA" id="ARBA00023136"/>
    </source>
</evidence>
<feature type="transmembrane region" description="Helical" evidence="12">
    <location>
        <begin position="431"/>
        <end position="452"/>
    </location>
</feature>
<evidence type="ECO:0000256" key="1">
    <source>
        <dbReference type="ARBA" id="ARBA00004429"/>
    </source>
</evidence>
<dbReference type="InterPro" id="IPR003501">
    <property type="entry name" value="PTS_EIIB_2/3"/>
</dbReference>
<dbReference type="Gene3D" id="3.40.50.2300">
    <property type="match status" value="1"/>
</dbReference>
<feature type="transmembrane region" description="Helical" evidence="12">
    <location>
        <begin position="247"/>
        <end position="270"/>
    </location>
</feature>
<dbReference type="PROSITE" id="PS51099">
    <property type="entry name" value="PTS_EIIB_TYPE_2"/>
    <property type="match status" value="1"/>
</dbReference>
<keyword evidence="2" id="KW-0813">Transport</keyword>
<dbReference type="PANTHER" id="PTHR30505">
    <property type="entry name" value="FRUCTOSE-LIKE PERMEASE"/>
    <property type="match status" value="1"/>
</dbReference>
<evidence type="ECO:0000256" key="10">
    <source>
        <dbReference type="ARBA" id="ARBA00022989"/>
    </source>
</evidence>
<gene>
    <name evidence="15" type="ORF">J2S01_002360</name>
</gene>
<keyword evidence="11 12" id="KW-0472">Membrane</keyword>
<keyword evidence="9" id="KW-0418">Kinase</keyword>
<evidence type="ECO:0000259" key="14">
    <source>
        <dbReference type="PROSITE" id="PS51104"/>
    </source>
</evidence>
<dbReference type="Pfam" id="PF02378">
    <property type="entry name" value="PTS_EIIC"/>
    <property type="match status" value="1"/>
</dbReference>
<evidence type="ECO:0000256" key="8">
    <source>
        <dbReference type="ARBA" id="ARBA00022692"/>
    </source>
</evidence>
<evidence type="ECO:0000256" key="2">
    <source>
        <dbReference type="ARBA" id="ARBA00022448"/>
    </source>
</evidence>
<dbReference type="NCBIfam" id="TIGR00829">
    <property type="entry name" value="FRU"/>
    <property type="match status" value="1"/>
</dbReference>
<evidence type="ECO:0000259" key="13">
    <source>
        <dbReference type="PROSITE" id="PS51099"/>
    </source>
</evidence>
<comment type="caution">
    <text evidence="15">The sequence shown here is derived from an EMBL/GenBank/DDBJ whole genome shotgun (WGS) entry which is preliminary data.</text>
</comment>
<evidence type="ECO:0000256" key="12">
    <source>
        <dbReference type="SAM" id="Phobius"/>
    </source>
</evidence>
<dbReference type="SUPFAM" id="SSF52794">
    <property type="entry name" value="PTS system IIB component-like"/>
    <property type="match status" value="1"/>
</dbReference>
<dbReference type="InterPro" id="IPR006327">
    <property type="entry name" value="PTS_IIC_fruc"/>
</dbReference>
<keyword evidence="8 12" id="KW-0812">Transmembrane</keyword>
<name>A0ABT9YAG5_9FIRM</name>
<feature type="transmembrane region" description="Helical" evidence="12">
    <location>
        <begin position="173"/>
        <end position="195"/>
    </location>
</feature>
<feature type="transmembrane region" description="Helical" evidence="12">
    <location>
        <begin position="315"/>
        <end position="339"/>
    </location>
</feature>
<dbReference type="Proteomes" id="UP001239167">
    <property type="component" value="Unassembled WGS sequence"/>
</dbReference>
<evidence type="ECO:0000256" key="9">
    <source>
        <dbReference type="ARBA" id="ARBA00022777"/>
    </source>
</evidence>
<dbReference type="InterPro" id="IPR050864">
    <property type="entry name" value="Bacterial_PTS_Sugar_Transport"/>
</dbReference>
<keyword evidence="3" id="KW-1003">Cell membrane</keyword>
<feature type="transmembrane region" description="Helical" evidence="12">
    <location>
        <begin position="215"/>
        <end position="235"/>
    </location>
</feature>
<evidence type="ECO:0000313" key="15">
    <source>
        <dbReference type="EMBL" id="MDQ0204628.1"/>
    </source>
</evidence>
<dbReference type="EMBL" id="JAUSUE010000019">
    <property type="protein sequence ID" value="MDQ0204628.1"/>
    <property type="molecule type" value="Genomic_DNA"/>
</dbReference>
<dbReference type="Pfam" id="PF02302">
    <property type="entry name" value="PTS_IIB"/>
    <property type="match status" value="1"/>
</dbReference>
<keyword evidence="6" id="KW-0808">Transferase</keyword>
<feature type="transmembrane region" description="Helical" evidence="12">
    <location>
        <begin position="282"/>
        <end position="303"/>
    </location>
</feature>
<dbReference type="PROSITE" id="PS51104">
    <property type="entry name" value="PTS_EIIC_TYPE_2"/>
    <property type="match status" value="1"/>
</dbReference>
<evidence type="ECO:0000256" key="5">
    <source>
        <dbReference type="ARBA" id="ARBA00022597"/>
    </source>
</evidence>
<organism evidence="15 16">
    <name type="scientific">Pectinatus haikarae</name>
    <dbReference type="NCBI Taxonomy" id="349096"/>
    <lineage>
        <taxon>Bacteria</taxon>
        <taxon>Bacillati</taxon>
        <taxon>Bacillota</taxon>
        <taxon>Negativicutes</taxon>
        <taxon>Selenomonadales</taxon>
        <taxon>Selenomonadaceae</taxon>
        <taxon>Pectinatus</taxon>
    </lineage>
</organism>
<comment type="subcellular location">
    <subcellularLocation>
        <location evidence="1">Cell inner membrane</location>
        <topology evidence="1">Multi-pass membrane protein</topology>
    </subcellularLocation>
</comment>
<dbReference type="InterPro" id="IPR013014">
    <property type="entry name" value="PTS_EIIC_2"/>
</dbReference>
<evidence type="ECO:0000256" key="3">
    <source>
        <dbReference type="ARBA" id="ARBA00022475"/>
    </source>
</evidence>
<keyword evidence="10 12" id="KW-1133">Transmembrane helix</keyword>
<dbReference type="InterPro" id="IPR003353">
    <property type="entry name" value="PTS_IIB_fruc"/>
</dbReference>
<proteinExistence type="predicted"/>
<evidence type="ECO:0000313" key="16">
    <source>
        <dbReference type="Proteomes" id="UP001239167"/>
    </source>
</evidence>
<dbReference type="PANTHER" id="PTHR30505:SF0">
    <property type="entry name" value="FRUCTOSE-LIKE PTS SYSTEM EIIBC COMPONENT-RELATED"/>
    <property type="match status" value="1"/>
</dbReference>
<sequence length="459" mass="47786">MKIVGITACPTGIAHTYMAAEGLEKAGRELGHSVKIETQGVETGNILTAQEIQEADLVIISASNNVDLSRFDGKKMIEVSIQESVKNPQKVMKDAISGKNSRIFRSADNGGAEKTEQQMGAGLYKHLMSGVNYMLPFVIAGGILIAFSFMFGIHASDPADPSYNVLAEALSKIGGGAAFTMMVPMLAAGIAYSIAGRQGMCPGVVAGILANNIGAGFLGGLIGALFAGYLTVFLARRIKIPKAVETLKGLIIIPLLATGITGFFMLFIVGEPIKYLLNALTLFLHSLDSTQGVLFGALIGIMMAADMGGPINKSIATFSIALMSTGVYGPVAACMVAGMTPPLGLALATTLFKKKFTADEREAGKSCWVLGLSYITEGAIPFAVADPIHVIPALMAGSAVAGAISLGSNCASLAPHGGIWILPIPNVITNLPMYILALAAGTIVTCLGLALLKWKNSYE</sequence>
<evidence type="ECO:0000256" key="4">
    <source>
        <dbReference type="ARBA" id="ARBA00022553"/>
    </source>
</evidence>
<keyword evidence="4" id="KW-0597">Phosphoprotein</keyword>
<feature type="domain" description="PTS EIIC type-2" evidence="14">
    <location>
        <begin position="123"/>
        <end position="459"/>
    </location>
</feature>
<keyword evidence="16" id="KW-1185">Reference proteome</keyword>
<dbReference type="InterPro" id="IPR013011">
    <property type="entry name" value="PTS_EIIB_2"/>
</dbReference>
<dbReference type="InterPro" id="IPR036095">
    <property type="entry name" value="PTS_EIIB-like_sf"/>
</dbReference>
<keyword evidence="5" id="KW-0762">Sugar transport</keyword>
<dbReference type="CDD" id="cd05569">
    <property type="entry name" value="PTS_IIB_fructose"/>
    <property type="match status" value="1"/>
</dbReference>
<keyword evidence="7" id="KW-0598">Phosphotransferase system</keyword>